<dbReference type="SUPFAM" id="SSF57850">
    <property type="entry name" value="RING/U-box"/>
    <property type="match status" value="1"/>
</dbReference>
<dbReference type="AlphaFoldDB" id="A0AAN6UR12"/>
<feature type="region of interest" description="Disordered" evidence="1">
    <location>
        <begin position="24"/>
        <end position="49"/>
    </location>
</feature>
<name>A0AAN6UR12_9PEZI</name>
<evidence type="ECO:0000256" key="1">
    <source>
        <dbReference type="SAM" id="MobiDB-lite"/>
    </source>
</evidence>
<gene>
    <name evidence="2" type="ORF">BT67DRAFT_438389</name>
</gene>
<organism evidence="2 3">
    <name type="scientific">Trichocladium antarcticum</name>
    <dbReference type="NCBI Taxonomy" id="1450529"/>
    <lineage>
        <taxon>Eukaryota</taxon>
        <taxon>Fungi</taxon>
        <taxon>Dikarya</taxon>
        <taxon>Ascomycota</taxon>
        <taxon>Pezizomycotina</taxon>
        <taxon>Sordariomycetes</taxon>
        <taxon>Sordariomycetidae</taxon>
        <taxon>Sordariales</taxon>
        <taxon>Chaetomiaceae</taxon>
        <taxon>Trichocladium</taxon>
    </lineage>
</organism>
<proteinExistence type="predicted"/>
<feature type="region of interest" description="Disordered" evidence="1">
    <location>
        <begin position="92"/>
        <end position="125"/>
    </location>
</feature>
<evidence type="ECO:0000313" key="2">
    <source>
        <dbReference type="EMBL" id="KAK4137130.1"/>
    </source>
</evidence>
<comment type="caution">
    <text evidence="2">The sequence shown here is derived from an EMBL/GenBank/DDBJ whole genome shotgun (WGS) entry which is preliminary data.</text>
</comment>
<accession>A0AAN6UR12</accession>
<sequence>MGPQLSTILEDAVAVPAHHVHEVPHTYHSPAGQDAEQRPMFPGRSSVTAHSPETPFWPNLKFYLSQANPTTPPPKPCCTLCTRPLAIPFLPRPHHAHDNHTSSPANEPGTEPGTKPPPHAADPAKEEAAILPCGHLFGAACFARLAASHHARGTPAHCPACYLQLAYTNPVVCPHPLQPFILSAQPIAHARAPGIGGILPAVPRTIPEGGRMPAACPGCRVFHAWRYLRMAEGMLFDAAAGYGNGAGEMGWEAVTGRDYSGLVDSRAAVLGWMHATFGNVVCAAHVGETVRPTWAGLWPMT</sequence>
<dbReference type="Proteomes" id="UP001304895">
    <property type="component" value="Unassembled WGS sequence"/>
</dbReference>
<protein>
    <recommendedName>
        <fullName evidence="4">RING-type domain-containing protein</fullName>
    </recommendedName>
</protein>
<reference evidence="2" key="1">
    <citation type="journal article" date="2023" name="Mol. Phylogenet. Evol.">
        <title>Genome-scale phylogeny and comparative genomics of the fungal order Sordariales.</title>
        <authorList>
            <person name="Hensen N."/>
            <person name="Bonometti L."/>
            <person name="Westerberg I."/>
            <person name="Brannstrom I.O."/>
            <person name="Guillou S."/>
            <person name="Cros-Aarteil S."/>
            <person name="Calhoun S."/>
            <person name="Haridas S."/>
            <person name="Kuo A."/>
            <person name="Mondo S."/>
            <person name="Pangilinan J."/>
            <person name="Riley R."/>
            <person name="LaButti K."/>
            <person name="Andreopoulos B."/>
            <person name="Lipzen A."/>
            <person name="Chen C."/>
            <person name="Yan M."/>
            <person name="Daum C."/>
            <person name="Ng V."/>
            <person name="Clum A."/>
            <person name="Steindorff A."/>
            <person name="Ohm R.A."/>
            <person name="Martin F."/>
            <person name="Silar P."/>
            <person name="Natvig D.O."/>
            <person name="Lalanne C."/>
            <person name="Gautier V."/>
            <person name="Ament-Velasquez S.L."/>
            <person name="Kruys A."/>
            <person name="Hutchinson M.I."/>
            <person name="Powell A.J."/>
            <person name="Barry K."/>
            <person name="Miller A.N."/>
            <person name="Grigoriev I.V."/>
            <person name="Debuchy R."/>
            <person name="Gladieux P."/>
            <person name="Hiltunen Thoren M."/>
            <person name="Johannesson H."/>
        </authorList>
    </citation>
    <scope>NUCLEOTIDE SEQUENCE</scope>
    <source>
        <strain evidence="2">CBS 123565</strain>
    </source>
</reference>
<evidence type="ECO:0008006" key="4">
    <source>
        <dbReference type="Google" id="ProtNLM"/>
    </source>
</evidence>
<evidence type="ECO:0000313" key="3">
    <source>
        <dbReference type="Proteomes" id="UP001304895"/>
    </source>
</evidence>
<reference evidence="2" key="2">
    <citation type="submission" date="2023-05" db="EMBL/GenBank/DDBJ databases">
        <authorList>
            <consortium name="Lawrence Berkeley National Laboratory"/>
            <person name="Steindorff A."/>
            <person name="Hensen N."/>
            <person name="Bonometti L."/>
            <person name="Westerberg I."/>
            <person name="Brannstrom I.O."/>
            <person name="Guillou S."/>
            <person name="Cros-Aarteil S."/>
            <person name="Calhoun S."/>
            <person name="Haridas S."/>
            <person name="Kuo A."/>
            <person name="Mondo S."/>
            <person name="Pangilinan J."/>
            <person name="Riley R."/>
            <person name="Labutti K."/>
            <person name="Andreopoulos B."/>
            <person name="Lipzen A."/>
            <person name="Chen C."/>
            <person name="Yanf M."/>
            <person name="Daum C."/>
            <person name="Ng V."/>
            <person name="Clum A."/>
            <person name="Ohm R."/>
            <person name="Martin F."/>
            <person name="Silar P."/>
            <person name="Natvig D."/>
            <person name="Lalanne C."/>
            <person name="Gautier V."/>
            <person name="Ament-Velasquez S.L."/>
            <person name="Kruys A."/>
            <person name="Hutchinson M.I."/>
            <person name="Powell A.J."/>
            <person name="Barry K."/>
            <person name="Miller A.N."/>
            <person name="Grigoriev I.V."/>
            <person name="Debuchy R."/>
            <person name="Gladieux P."/>
            <person name="Thoren M.H."/>
            <person name="Johannesson H."/>
        </authorList>
    </citation>
    <scope>NUCLEOTIDE SEQUENCE</scope>
    <source>
        <strain evidence="2">CBS 123565</strain>
    </source>
</reference>
<keyword evidence="3" id="KW-1185">Reference proteome</keyword>
<dbReference type="EMBL" id="MU853402">
    <property type="protein sequence ID" value="KAK4137130.1"/>
    <property type="molecule type" value="Genomic_DNA"/>
</dbReference>